<reference evidence="1" key="2">
    <citation type="submission" date="2020-09" db="EMBL/GenBank/DDBJ databases">
        <authorList>
            <person name="Sun Q."/>
            <person name="Zhou Y."/>
        </authorList>
    </citation>
    <scope>NUCLEOTIDE SEQUENCE</scope>
    <source>
        <strain evidence="1">CGMCC 1.15082</strain>
    </source>
</reference>
<comment type="caution">
    <text evidence="1">The sequence shown here is derived from an EMBL/GenBank/DDBJ whole genome shotgun (WGS) entry which is preliminary data.</text>
</comment>
<reference evidence="1" key="1">
    <citation type="journal article" date="2014" name="Int. J. Syst. Evol. Microbiol.">
        <title>Complete genome sequence of Corynebacterium casei LMG S-19264T (=DSM 44701T), isolated from a smear-ripened cheese.</title>
        <authorList>
            <consortium name="US DOE Joint Genome Institute (JGI-PGF)"/>
            <person name="Walter F."/>
            <person name="Albersmeier A."/>
            <person name="Kalinowski J."/>
            <person name="Ruckert C."/>
        </authorList>
    </citation>
    <scope>NUCLEOTIDE SEQUENCE</scope>
    <source>
        <strain evidence="1">CGMCC 1.15082</strain>
    </source>
</reference>
<organism evidence="1 2">
    <name type="scientific">Brucella endophytica</name>
    <dbReference type="NCBI Taxonomy" id="1963359"/>
    <lineage>
        <taxon>Bacteria</taxon>
        <taxon>Pseudomonadati</taxon>
        <taxon>Pseudomonadota</taxon>
        <taxon>Alphaproteobacteria</taxon>
        <taxon>Hyphomicrobiales</taxon>
        <taxon>Brucellaceae</taxon>
        <taxon>Brucella/Ochrobactrum group</taxon>
        <taxon>Brucella</taxon>
    </lineage>
</organism>
<dbReference type="AlphaFoldDB" id="A0A916SRL5"/>
<keyword evidence="2" id="KW-1185">Reference proteome</keyword>
<evidence type="ECO:0000313" key="1">
    <source>
        <dbReference type="EMBL" id="GGB12783.1"/>
    </source>
</evidence>
<protein>
    <submittedName>
        <fullName evidence="1">Uncharacterized protein</fullName>
    </submittedName>
</protein>
<name>A0A916SRL5_9HYPH</name>
<accession>A0A916SRL5</accession>
<evidence type="ECO:0000313" key="2">
    <source>
        <dbReference type="Proteomes" id="UP000646478"/>
    </source>
</evidence>
<dbReference type="Proteomes" id="UP000646478">
    <property type="component" value="Unassembled WGS sequence"/>
</dbReference>
<gene>
    <name evidence="1" type="ORF">GCM10011491_45730</name>
</gene>
<dbReference type="EMBL" id="BMHH01000041">
    <property type="protein sequence ID" value="GGB12783.1"/>
    <property type="molecule type" value="Genomic_DNA"/>
</dbReference>
<sequence length="57" mass="6271">MFALLASEFFCHPEERAEDGGTVVAGQFHDTGLDDETAEFDQMSHRAKNLSVLDGLN</sequence>
<proteinExistence type="predicted"/>